<reference evidence="2" key="2">
    <citation type="submission" date="2018-05" db="EMBL/GenBank/DDBJ databases">
        <title>OpunRS2 (Oryza punctata Reference Sequence Version 2).</title>
        <authorList>
            <person name="Zhang J."/>
            <person name="Kudrna D."/>
            <person name="Lee S."/>
            <person name="Talag J."/>
            <person name="Welchert J."/>
            <person name="Wing R.A."/>
        </authorList>
    </citation>
    <scope>NUCLEOTIDE SEQUENCE [LARGE SCALE GENOMIC DNA]</scope>
</reference>
<sequence>MLGSGALGAVLQDGQPPAARISDRPALGTNGAGDIDPDSVGCTVYLSIGRPGCGGAPARTGMRR</sequence>
<evidence type="ECO:0000313" key="3">
    <source>
        <dbReference type="Proteomes" id="UP000026962"/>
    </source>
</evidence>
<dbReference type="HOGENOM" id="CLU_2871591_0_0_1"/>
<accession>A0A0E0KWA1</accession>
<reference evidence="2" key="1">
    <citation type="submission" date="2015-04" db="UniProtKB">
        <authorList>
            <consortium name="EnsemblPlants"/>
        </authorList>
    </citation>
    <scope>IDENTIFICATION</scope>
</reference>
<proteinExistence type="predicted"/>
<dbReference type="Proteomes" id="UP000026962">
    <property type="component" value="Chromosome 4"/>
</dbReference>
<evidence type="ECO:0000313" key="2">
    <source>
        <dbReference type="EnsemblPlants" id="OPUNC04G25830.1"/>
    </source>
</evidence>
<dbReference type="EnsemblPlants" id="OPUNC04G25830.1">
    <property type="protein sequence ID" value="OPUNC04G25830.1"/>
    <property type="gene ID" value="OPUNC04G25830"/>
</dbReference>
<feature type="region of interest" description="Disordered" evidence="1">
    <location>
        <begin position="1"/>
        <end position="33"/>
    </location>
</feature>
<name>A0A0E0KWA1_ORYPU</name>
<organism evidence="2">
    <name type="scientific">Oryza punctata</name>
    <name type="common">Red rice</name>
    <dbReference type="NCBI Taxonomy" id="4537"/>
    <lineage>
        <taxon>Eukaryota</taxon>
        <taxon>Viridiplantae</taxon>
        <taxon>Streptophyta</taxon>
        <taxon>Embryophyta</taxon>
        <taxon>Tracheophyta</taxon>
        <taxon>Spermatophyta</taxon>
        <taxon>Magnoliopsida</taxon>
        <taxon>Liliopsida</taxon>
        <taxon>Poales</taxon>
        <taxon>Poaceae</taxon>
        <taxon>BOP clade</taxon>
        <taxon>Oryzoideae</taxon>
        <taxon>Oryzeae</taxon>
        <taxon>Oryzinae</taxon>
        <taxon>Oryza</taxon>
    </lineage>
</organism>
<dbReference type="AlphaFoldDB" id="A0A0E0KWA1"/>
<dbReference type="Gramene" id="OPUNC04G25830.1">
    <property type="protein sequence ID" value="OPUNC04G25830.1"/>
    <property type="gene ID" value="OPUNC04G25830"/>
</dbReference>
<evidence type="ECO:0000256" key="1">
    <source>
        <dbReference type="SAM" id="MobiDB-lite"/>
    </source>
</evidence>
<protein>
    <submittedName>
        <fullName evidence="2">Uncharacterized protein</fullName>
    </submittedName>
</protein>
<keyword evidence="3" id="KW-1185">Reference proteome</keyword>